<dbReference type="Proteomes" id="UP000515561">
    <property type="component" value="Chromosome"/>
</dbReference>
<dbReference type="InterPro" id="IPR029035">
    <property type="entry name" value="DHS-like_NAD/FAD-binding_dom"/>
</dbReference>
<evidence type="ECO:0000313" key="4">
    <source>
        <dbReference type="Proteomes" id="UP000515561"/>
    </source>
</evidence>
<dbReference type="InterPro" id="IPR014729">
    <property type="entry name" value="Rossmann-like_a/b/a_fold"/>
</dbReference>
<gene>
    <name evidence="3" type="ORF">acsn021_24060</name>
</gene>
<dbReference type="InterPro" id="IPR033947">
    <property type="entry name" value="ETF_alpha_N"/>
</dbReference>
<dbReference type="Pfam" id="PF00766">
    <property type="entry name" value="ETF_alpha"/>
    <property type="match status" value="1"/>
</dbReference>
<dbReference type="CDD" id="cd01714">
    <property type="entry name" value="ETF_beta"/>
    <property type="match status" value="1"/>
</dbReference>
<protein>
    <submittedName>
        <fullName evidence="3">Electron transfer flavoprotein subunit alpha</fullName>
    </submittedName>
</protein>
<proteinExistence type="inferred from homology"/>
<name>A0A6S6R462_9FIRM</name>
<dbReference type="SUPFAM" id="SSF52402">
    <property type="entry name" value="Adenine nucleotide alpha hydrolases-like"/>
    <property type="match status" value="2"/>
</dbReference>
<dbReference type="GO" id="GO:0009055">
    <property type="term" value="F:electron transfer activity"/>
    <property type="evidence" value="ECO:0007669"/>
    <property type="project" value="InterPro"/>
</dbReference>
<feature type="domain" description="Electron transfer flavoprotein alpha/beta-subunit N-terminal" evidence="2">
    <location>
        <begin position="287"/>
        <end position="479"/>
    </location>
</feature>
<dbReference type="SUPFAM" id="SSF52467">
    <property type="entry name" value="DHS-like NAD/FAD-binding domain"/>
    <property type="match status" value="1"/>
</dbReference>
<dbReference type="PANTHER" id="PTHR43153">
    <property type="entry name" value="ELECTRON TRANSFER FLAVOPROTEIN ALPHA"/>
    <property type="match status" value="1"/>
</dbReference>
<dbReference type="SMART" id="SM00893">
    <property type="entry name" value="ETF"/>
    <property type="match status" value="2"/>
</dbReference>
<dbReference type="Pfam" id="PF01012">
    <property type="entry name" value="ETF"/>
    <property type="match status" value="2"/>
</dbReference>
<dbReference type="KEGG" id="acel:acsn021_24060"/>
<dbReference type="AlphaFoldDB" id="A0A6S6R462"/>
<dbReference type="GO" id="GO:0050660">
    <property type="term" value="F:flavin adenine dinucleotide binding"/>
    <property type="evidence" value="ECO:0007669"/>
    <property type="project" value="InterPro"/>
</dbReference>
<feature type="domain" description="Electron transfer flavoprotein alpha/beta-subunit N-terminal" evidence="2">
    <location>
        <begin position="13"/>
        <end position="204"/>
    </location>
</feature>
<dbReference type="InterPro" id="IPR033948">
    <property type="entry name" value="ETF_beta_N"/>
</dbReference>
<comment type="similarity">
    <text evidence="1">Belongs to the ETF alpha-subunit/FixB family.</text>
</comment>
<dbReference type="EMBL" id="AP023367">
    <property type="protein sequence ID" value="BCJ94837.1"/>
    <property type="molecule type" value="Genomic_DNA"/>
</dbReference>
<evidence type="ECO:0000256" key="1">
    <source>
        <dbReference type="ARBA" id="ARBA00005817"/>
    </source>
</evidence>
<sequence>MPESASMRINVETNTIIREGNKSKFNPFDAYAVEAGLRIKEEIGGSVTVISMGVKSTESILREALAMGADDAVLLNDKVFAGSDTLATSYVLSKGIEHLSKFDLIICGRQSIDGDTAQVGPELAQKLSIPHITCVFDIEHISTNRIRCKRVTDFGYEMIETSLPALITVVKGINEPRIPRIKDKLRAKNIPVHIWNADKIEVNKNFCGLTGSPTKVVKTFVPDMRNKCNILEGSYVEQAKRLLNYIMKDNKDTDKKNLEKESFNKTISLDTRSYIYDDTSSSQYRGVCLFVEYENKYLSSVSIELLGTGKRLAESLGVPLSVILLGENISKDALFLAEHGADIVYMTDNIKLKVLHEEIYADILIKTIEKYKPEIMLFGASTYGKSLASRVASALNTGLTADCTKLDIDREKRYLLQTRPAFGGNLVATIVCPHARPQMATVRPNVMKDIIKKQIKPGKIIMNNVEILHLTKSKILKTFFEEGRQTNLNQANIIVSMGKGIGTVENIHLVEELAKKMGGAIGATRALVDLGWVDYNHQIGQTGKTVVPQTYLAIGISGAIQHIVGMANSKKIIAINKDRHAPIFGTADYGIVADAAEFIPILMKEINISDT</sequence>
<organism evidence="3 4">
    <name type="scientific">Anaerocolumna cellulosilytica</name>
    <dbReference type="NCBI Taxonomy" id="433286"/>
    <lineage>
        <taxon>Bacteria</taxon>
        <taxon>Bacillati</taxon>
        <taxon>Bacillota</taxon>
        <taxon>Clostridia</taxon>
        <taxon>Lachnospirales</taxon>
        <taxon>Lachnospiraceae</taxon>
        <taxon>Anaerocolumna</taxon>
    </lineage>
</organism>
<dbReference type="InterPro" id="IPR001308">
    <property type="entry name" value="ETF_a/FixB"/>
</dbReference>
<evidence type="ECO:0000313" key="3">
    <source>
        <dbReference type="EMBL" id="BCJ94837.1"/>
    </source>
</evidence>
<reference evidence="3 4" key="1">
    <citation type="journal article" date="2016" name="Int. J. Syst. Evol. Microbiol.">
        <title>Descriptions of Anaerotaenia torta gen. nov., sp. nov. and Anaerocolumna cellulosilytica gen. nov., sp. nov. isolated from a methanogenic reactor of cattle waste.</title>
        <authorList>
            <person name="Uek A."/>
            <person name="Ohtaki Y."/>
            <person name="Kaku N."/>
            <person name="Ueki K."/>
        </authorList>
    </citation>
    <scope>NUCLEOTIDE SEQUENCE [LARGE SCALE GENOMIC DNA]</scope>
    <source>
        <strain evidence="3 4">SN021</strain>
    </source>
</reference>
<evidence type="ECO:0000259" key="2">
    <source>
        <dbReference type="SMART" id="SM00893"/>
    </source>
</evidence>
<dbReference type="Gene3D" id="3.40.50.620">
    <property type="entry name" value="HUPs"/>
    <property type="match status" value="2"/>
</dbReference>
<dbReference type="PANTHER" id="PTHR43153:SF1">
    <property type="entry name" value="ELECTRON TRANSFER FLAVOPROTEIN SUBUNIT ALPHA, MITOCHONDRIAL"/>
    <property type="match status" value="1"/>
</dbReference>
<dbReference type="InterPro" id="IPR014731">
    <property type="entry name" value="ETF_asu_C"/>
</dbReference>
<dbReference type="GO" id="GO:0033539">
    <property type="term" value="P:fatty acid beta-oxidation using acyl-CoA dehydrogenase"/>
    <property type="evidence" value="ECO:0007669"/>
    <property type="project" value="TreeGrafter"/>
</dbReference>
<keyword evidence="4" id="KW-1185">Reference proteome</keyword>
<dbReference type="Gene3D" id="3.40.50.1220">
    <property type="entry name" value="TPP-binding domain"/>
    <property type="match status" value="1"/>
</dbReference>
<dbReference type="CDD" id="cd01715">
    <property type="entry name" value="ETF_alpha"/>
    <property type="match status" value="1"/>
</dbReference>
<accession>A0A6S6R462</accession>
<dbReference type="InterPro" id="IPR014730">
    <property type="entry name" value="ETF_a/b_N"/>
</dbReference>